<evidence type="ECO:0000256" key="6">
    <source>
        <dbReference type="SAM" id="Phobius"/>
    </source>
</evidence>
<evidence type="ECO:0000256" key="4">
    <source>
        <dbReference type="ARBA" id="ARBA00022989"/>
    </source>
</evidence>
<dbReference type="PANTHER" id="PTHR43370">
    <property type="entry name" value="SUGAR ABC TRANSPORTER INTEGRAL MEMBRANE PROTEIN-RELATED"/>
    <property type="match status" value="1"/>
</dbReference>
<dbReference type="InterPro" id="IPR001851">
    <property type="entry name" value="ABC_transp_permease"/>
</dbReference>
<dbReference type="CDD" id="cd06580">
    <property type="entry name" value="TM_PBP1_transp_TpRbsC_like"/>
    <property type="match status" value="1"/>
</dbReference>
<evidence type="ECO:0000256" key="1">
    <source>
        <dbReference type="ARBA" id="ARBA00004651"/>
    </source>
</evidence>
<dbReference type="Pfam" id="PF02653">
    <property type="entry name" value="BPD_transp_2"/>
    <property type="match status" value="1"/>
</dbReference>
<dbReference type="Proteomes" id="UP001330016">
    <property type="component" value="Unassembled WGS sequence"/>
</dbReference>
<reference evidence="7 8" key="1">
    <citation type="submission" date="2023-02" db="EMBL/GenBank/DDBJ databases">
        <title>The predominant lactic acid bacteria and yeasts involved in the spontaneous fermentation of millet during the production of the traditional porridge Hausa koko in Ghana.</title>
        <authorList>
            <person name="Atter A."/>
            <person name="Diaz M."/>
        </authorList>
    </citation>
    <scope>NUCLEOTIDE SEQUENCE [LARGE SCALE GENOMIC DNA]</scope>
    <source>
        <strain evidence="7 8">FI11640</strain>
    </source>
</reference>
<comment type="caution">
    <text evidence="7">The sequence shown here is derived from an EMBL/GenBank/DDBJ whole genome shotgun (WGS) entry which is preliminary data.</text>
</comment>
<keyword evidence="4 6" id="KW-1133">Transmembrane helix</keyword>
<protein>
    <submittedName>
        <fullName evidence="7">ABC transporter permease</fullName>
    </submittedName>
</protein>
<proteinExistence type="predicted"/>
<accession>A0ABU7SYH5</accession>
<keyword evidence="8" id="KW-1185">Reference proteome</keyword>
<evidence type="ECO:0000256" key="3">
    <source>
        <dbReference type="ARBA" id="ARBA00022692"/>
    </source>
</evidence>
<keyword evidence="2" id="KW-1003">Cell membrane</keyword>
<feature type="transmembrane region" description="Helical" evidence="6">
    <location>
        <begin position="284"/>
        <end position="303"/>
    </location>
</feature>
<sequence length="319" mass="34079">MNIMTLLLTVVSTTLVYSAPMIFTSIGGTFSERSGIVNVGLEGIMVMGAFSSVVFNLFTAHIFHGATPWLGLLVGGLVGVLFSLMHAVATINWRTDHIISGTVLNLMAPALGVYLTKLIFAGKGQTDIIQQPLANVTMPGLSNIPVIGPIFFRNTSLVAYFGIFVAIFSWWVLKYTRFGLRLRSVGEHPEATDSVGISVYKYRYMGVMLSGLLGGIGGAIMAESITLNFSVSTIVGQGFMSLAAMIFGKWNPIGAMGAAIFFGFAQSLAIIGKYIPVIANVPNVWFTLAPYLITIIVLVAFIGKSQAPAADGSTFVKSR</sequence>
<keyword evidence="5 6" id="KW-0472">Membrane</keyword>
<evidence type="ECO:0000256" key="5">
    <source>
        <dbReference type="ARBA" id="ARBA00023136"/>
    </source>
</evidence>
<dbReference type="EMBL" id="JAQSGK010000013">
    <property type="protein sequence ID" value="MEE6715406.1"/>
    <property type="molecule type" value="Genomic_DNA"/>
</dbReference>
<feature type="transmembrane region" description="Helical" evidence="6">
    <location>
        <begin position="202"/>
        <end position="221"/>
    </location>
</feature>
<feature type="transmembrane region" description="Helical" evidence="6">
    <location>
        <begin position="97"/>
        <end position="120"/>
    </location>
</feature>
<organism evidence="7 8">
    <name type="scientific">Schleiferilactobacillus harbinensis</name>
    <dbReference type="NCBI Taxonomy" id="304207"/>
    <lineage>
        <taxon>Bacteria</taxon>
        <taxon>Bacillati</taxon>
        <taxon>Bacillota</taxon>
        <taxon>Bacilli</taxon>
        <taxon>Lactobacillales</taxon>
        <taxon>Lactobacillaceae</taxon>
        <taxon>Schleiferilactobacillus</taxon>
    </lineage>
</organism>
<evidence type="ECO:0000313" key="8">
    <source>
        <dbReference type="Proteomes" id="UP001330016"/>
    </source>
</evidence>
<feature type="transmembrane region" description="Helical" evidence="6">
    <location>
        <begin position="132"/>
        <end position="151"/>
    </location>
</feature>
<dbReference type="RefSeq" id="WP_331243554.1">
    <property type="nucleotide sequence ID" value="NZ_JAQSGJ010000013.1"/>
</dbReference>
<evidence type="ECO:0000313" key="7">
    <source>
        <dbReference type="EMBL" id="MEE6715406.1"/>
    </source>
</evidence>
<gene>
    <name evidence="7" type="ORF">PS435_06000</name>
</gene>
<comment type="subcellular location">
    <subcellularLocation>
        <location evidence="1">Cell membrane</location>
        <topology evidence="1">Multi-pass membrane protein</topology>
    </subcellularLocation>
</comment>
<dbReference type="PANTHER" id="PTHR43370:SF1">
    <property type="entry name" value="GUANOSINE ABC TRANSPORTER PERMEASE PROTEIN NUPQ"/>
    <property type="match status" value="1"/>
</dbReference>
<name>A0ABU7SYH5_9LACO</name>
<evidence type="ECO:0000256" key="2">
    <source>
        <dbReference type="ARBA" id="ARBA00022475"/>
    </source>
</evidence>
<feature type="transmembrane region" description="Helical" evidence="6">
    <location>
        <begin position="34"/>
        <end position="58"/>
    </location>
</feature>
<feature type="transmembrane region" description="Helical" evidence="6">
    <location>
        <begin position="157"/>
        <end position="173"/>
    </location>
</feature>
<feature type="transmembrane region" description="Helical" evidence="6">
    <location>
        <begin position="70"/>
        <end position="91"/>
    </location>
</feature>
<keyword evidence="3 6" id="KW-0812">Transmembrane</keyword>